<protein>
    <submittedName>
        <fullName evidence="6">Transcriptional regulator, Fis family</fullName>
    </submittedName>
</protein>
<dbReference type="EMBL" id="ACCH01000015">
    <property type="protein sequence ID" value="EEF92145.1"/>
    <property type="molecule type" value="Genomic_DNA"/>
</dbReference>
<sequence>DKQLIGFDDAASKALLEYHWPGNLRQMKNAVRRATLLAQDQLITLKELTELQQITHSHVGLPLRNEETEKHQIIEALRQTGNNKSRAAQLLGIDRKTLYNKLKLYNIEN</sequence>
<evidence type="ECO:0000256" key="4">
    <source>
        <dbReference type="ARBA" id="ARBA00023163"/>
    </source>
</evidence>
<evidence type="ECO:0000313" key="7">
    <source>
        <dbReference type="Proteomes" id="UP000003711"/>
    </source>
</evidence>
<dbReference type="Gene3D" id="1.10.8.60">
    <property type="match status" value="1"/>
</dbReference>
<evidence type="ECO:0000256" key="2">
    <source>
        <dbReference type="ARBA" id="ARBA00022840"/>
    </source>
</evidence>
<accession>E2N7H0</accession>
<comment type="caution">
    <text evidence="6">The sequence shown here is derived from an EMBL/GenBank/DDBJ whole genome shotgun (WGS) entry which is preliminary data.</text>
</comment>
<evidence type="ECO:0000313" key="6">
    <source>
        <dbReference type="EMBL" id="EEF92145.1"/>
    </source>
</evidence>
<dbReference type="Pfam" id="PF25601">
    <property type="entry name" value="AAA_lid_14"/>
    <property type="match status" value="1"/>
</dbReference>
<dbReference type="RefSeq" id="WP_007209609.1">
    <property type="nucleotide sequence ID" value="NZ_EQ973486.1"/>
</dbReference>
<proteinExistence type="predicted"/>
<dbReference type="PROSITE" id="PS50045">
    <property type="entry name" value="SIGMA54_INTERACT_4"/>
    <property type="match status" value="1"/>
</dbReference>
<dbReference type="Gene3D" id="1.10.10.60">
    <property type="entry name" value="Homeodomain-like"/>
    <property type="match status" value="1"/>
</dbReference>
<dbReference type="PANTHER" id="PTHR32071:SF81">
    <property type="entry name" value="PROPIONATE CATABOLISM OPERON REGULATORY PROTEIN"/>
    <property type="match status" value="1"/>
</dbReference>
<name>E2N7H0_9BACE</name>
<feature type="domain" description="Sigma-54 factor interaction" evidence="5">
    <location>
        <begin position="1"/>
        <end position="36"/>
    </location>
</feature>
<dbReference type="GO" id="GO:0005524">
    <property type="term" value="F:ATP binding"/>
    <property type="evidence" value="ECO:0007669"/>
    <property type="project" value="UniProtKB-KW"/>
</dbReference>
<keyword evidence="1" id="KW-0547">Nucleotide-binding</keyword>
<dbReference type="GO" id="GO:0043565">
    <property type="term" value="F:sequence-specific DNA binding"/>
    <property type="evidence" value="ECO:0007669"/>
    <property type="project" value="InterPro"/>
</dbReference>
<dbReference type="PANTHER" id="PTHR32071">
    <property type="entry name" value="TRANSCRIPTIONAL REGULATORY PROTEIN"/>
    <property type="match status" value="1"/>
</dbReference>
<organism evidence="6 7">
    <name type="scientific">Bacteroides cellulosilyticus DSM 14838</name>
    <dbReference type="NCBI Taxonomy" id="537012"/>
    <lineage>
        <taxon>Bacteria</taxon>
        <taxon>Pseudomonadati</taxon>
        <taxon>Bacteroidota</taxon>
        <taxon>Bacteroidia</taxon>
        <taxon>Bacteroidales</taxon>
        <taxon>Bacteroidaceae</taxon>
        <taxon>Bacteroides</taxon>
    </lineage>
</organism>
<keyword evidence="4" id="KW-0804">Transcription</keyword>
<dbReference type="InterPro" id="IPR058031">
    <property type="entry name" value="AAA_lid_NorR"/>
</dbReference>
<evidence type="ECO:0000256" key="1">
    <source>
        <dbReference type="ARBA" id="ARBA00022741"/>
    </source>
</evidence>
<dbReference type="Pfam" id="PF02954">
    <property type="entry name" value="HTH_8"/>
    <property type="match status" value="1"/>
</dbReference>
<dbReference type="GO" id="GO:0006355">
    <property type="term" value="P:regulation of DNA-templated transcription"/>
    <property type="evidence" value="ECO:0007669"/>
    <property type="project" value="InterPro"/>
</dbReference>
<reference evidence="6 7" key="1">
    <citation type="submission" date="2008-12" db="EMBL/GenBank/DDBJ databases">
        <authorList>
            <person name="Fulton L."/>
            <person name="Clifton S."/>
            <person name="Fulton B."/>
            <person name="Xu J."/>
            <person name="Minx P."/>
            <person name="Pepin K.H."/>
            <person name="Johnson M."/>
            <person name="Bhonagiri V."/>
            <person name="Nash W.E."/>
            <person name="Mardis E.R."/>
            <person name="Wilson R.K."/>
        </authorList>
    </citation>
    <scope>NUCLEOTIDE SEQUENCE [LARGE SCALE GENOMIC DNA]</scope>
    <source>
        <strain evidence="6 7">DSM 14838</strain>
    </source>
</reference>
<evidence type="ECO:0000256" key="3">
    <source>
        <dbReference type="ARBA" id="ARBA00023015"/>
    </source>
</evidence>
<gene>
    <name evidence="6" type="ORF">BACCELL_00213</name>
</gene>
<dbReference type="InterPro" id="IPR009057">
    <property type="entry name" value="Homeodomain-like_sf"/>
</dbReference>
<reference evidence="6 7" key="2">
    <citation type="submission" date="2009-01" db="EMBL/GenBank/DDBJ databases">
        <title>Draft genome sequence of Bacteroides cellulosilyticus (DSM 14838).</title>
        <authorList>
            <person name="Sudarsanam P."/>
            <person name="Ley R."/>
            <person name="Guruge J."/>
            <person name="Turnbaugh P.J."/>
            <person name="Mahowald M."/>
            <person name="Liep D."/>
            <person name="Gordon J."/>
        </authorList>
    </citation>
    <scope>NUCLEOTIDE SEQUENCE [LARGE SCALE GENOMIC DNA]</scope>
    <source>
        <strain evidence="6 7">DSM 14838</strain>
    </source>
</reference>
<dbReference type="PRINTS" id="PR01590">
    <property type="entry name" value="HTHFIS"/>
</dbReference>
<feature type="non-terminal residue" evidence="6">
    <location>
        <position position="1"/>
    </location>
</feature>
<evidence type="ECO:0000259" key="5">
    <source>
        <dbReference type="PROSITE" id="PS50045"/>
    </source>
</evidence>
<dbReference type="SUPFAM" id="SSF46689">
    <property type="entry name" value="Homeodomain-like"/>
    <property type="match status" value="1"/>
</dbReference>
<keyword evidence="3" id="KW-0805">Transcription regulation</keyword>
<keyword evidence="2" id="KW-0067">ATP-binding</keyword>
<dbReference type="HOGENOM" id="CLU_2176215_0_0_10"/>
<dbReference type="AlphaFoldDB" id="E2N7H0"/>
<dbReference type="Proteomes" id="UP000003711">
    <property type="component" value="Unassembled WGS sequence"/>
</dbReference>
<dbReference type="InterPro" id="IPR002197">
    <property type="entry name" value="HTH_Fis"/>
</dbReference>
<dbReference type="InterPro" id="IPR002078">
    <property type="entry name" value="Sigma_54_int"/>
</dbReference>